<evidence type="ECO:0000313" key="2">
    <source>
        <dbReference type="EMBL" id="KAL1493817.1"/>
    </source>
</evidence>
<gene>
    <name evidence="2" type="ORF">ABEB36_009503</name>
</gene>
<sequence length="193" mass="22702">MTYCLNNVVDEKFVPHKIHKIAAFLWPSYKQLRYLNNADRENVFCTVIQELQNMIIEKTDDSMVFEIIQSHNIDNISDPDYDEDELMAKYIDINENQNNNNCEQQFKIELELYKNSNNINGDILKWWQQNEKKYPLLSNFARKVLCIPASSAASERSFSLANRVLEERRSNLKGENLDAILFLHSKHKNLKLS</sequence>
<dbReference type="SUPFAM" id="SSF53098">
    <property type="entry name" value="Ribonuclease H-like"/>
    <property type="match status" value="1"/>
</dbReference>
<reference evidence="2 3" key="1">
    <citation type="submission" date="2024-05" db="EMBL/GenBank/DDBJ databases">
        <title>Genetic variation in Jamaican populations of the coffee berry borer (Hypothenemus hampei).</title>
        <authorList>
            <person name="Errbii M."/>
            <person name="Myrie A."/>
        </authorList>
    </citation>
    <scope>NUCLEOTIDE SEQUENCE [LARGE SCALE GENOMIC DNA]</scope>
    <source>
        <strain evidence="2">JA-Hopewell-2020-01-JO</strain>
        <tissue evidence="2">Whole body</tissue>
    </source>
</reference>
<name>A0ABD1EKP3_HYPHA</name>
<dbReference type="InterPro" id="IPR012337">
    <property type="entry name" value="RNaseH-like_sf"/>
</dbReference>
<dbReference type="InterPro" id="IPR008906">
    <property type="entry name" value="HATC_C_dom"/>
</dbReference>
<evidence type="ECO:0000313" key="3">
    <source>
        <dbReference type="Proteomes" id="UP001566132"/>
    </source>
</evidence>
<keyword evidence="3" id="KW-1185">Reference proteome</keyword>
<comment type="caution">
    <text evidence="2">The sequence shown here is derived from an EMBL/GenBank/DDBJ whole genome shotgun (WGS) entry which is preliminary data.</text>
</comment>
<dbReference type="Pfam" id="PF05699">
    <property type="entry name" value="Dimer_Tnp_hAT"/>
    <property type="match status" value="1"/>
</dbReference>
<dbReference type="AlphaFoldDB" id="A0ABD1EKP3"/>
<dbReference type="Proteomes" id="UP001566132">
    <property type="component" value="Unassembled WGS sequence"/>
</dbReference>
<protein>
    <recommendedName>
        <fullName evidence="1">HAT C-terminal dimerisation domain-containing protein</fullName>
    </recommendedName>
</protein>
<evidence type="ECO:0000259" key="1">
    <source>
        <dbReference type="Pfam" id="PF05699"/>
    </source>
</evidence>
<dbReference type="PANTHER" id="PTHR47611">
    <property type="entry name" value="HAT DIMERISATION DOMAIN, C-TERMINAL"/>
    <property type="match status" value="1"/>
</dbReference>
<proteinExistence type="predicted"/>
<feature type="domain" description="HAT C-terminal dimerisation" evidence="1">
    <location>
        <begin position="117"/>
        <end position="185"/>
    </location>
</feature>
<accession>A0ABD1EKP3</accession>
<dbReference type="PANTHER" id="PTHR47611:SF1">
    <property type="entry name" value="CCHC-TYPE DOMAIN-CONTAINING PROTEIN"/>
    <property type="match status" value="1"/>
</dbReference>
<dbReference type="EMBL" id="JBDJPC010000007">
    <property type="protein sequence ID" value="KAL1493817.1"/>
    <property type="molecule type" value="Genomic_DNA"/>
</dbReference>
<organism evidence="2 3">
    <name type="scientific">Hypothenemus hampei</name>
    <name type="common">Coffee berry borer</name>
    <dbReference type="NCBI Taxonomy" id="57062"/>
    <lineage>
        <taxon>Eukaryota</taxon>
        <taxon>Metazoa</taxon>
        <taxon>Ecdysozoa</taxon>
        <taxon>Arthropoda</taxon>
        <taxon>Hexapoda</taxon>
        <taxon>Insecta</taxon>
        <taxon>Pterygota</taxon>
        <taxon>Neoptera</taxon>
        <taxon>Endopterygota</taxon>
        <taxon>Coleoptera</taxon>
        <taxon>Polyphaga</taxon>
        <taxon>Cucujiformia</taxon>
        <taxon>Curculionidae</taxon>
        <taxon>Scolytinae</taxon>
        <taxon>Hypothenemus</taxon>
    </lineage>
</organism>